<evidence type="ECO:0000256" key="1">
    <source>
        <dbReference type="SAM" id="MobiDB-lite"/>
    </source>
</evidence>
<evidence type="ECO:0000313" key="2">
    <source>
        <dbReference type="EMBL" id="KOM48333.1"/>
    </source>
</evidence>
<accession>A0A0L9UZX8</accession>
<dbReference type="EMBL" id="CM003377">
    <property type="protein sequence ID" value="KOM48333.1"/>
    <property type="molecule type" value="Genomic_DNA"/>
</dbReference>
<name>A0A0L9UZX8_PHAAN</name>
<reference evidence="3" key="1">
    <citation type="journal article" date="2015" name="Proc. Natl. Acad. Sci. U.S.A.">
        <title>Genome sequencing of adzuki bean (Vigna angularis) provides insight into high starch and low fat accumulation and domestication.</title>
        <authorList>
            <person name="Yang K."/>
            <person name="Tian Z."/>
            <person name="Chen C."/>
            <person name="Luo L."/>
            <person name="Zhao B."/>
            <person name="Wang Z."/>
            <person name="Yu L."/>
            <person name="Li Y."/>
            <person name="Sun Y."/>
            <person name="Li W."/>
            <person name="Chen Y."/>
            <person name="Li Y."/>
            <person name="Zhang Y."/>
            <person name="Ai D."/>
            <person name="Zhao J."/>
            <person name="Shang C."/>
            <person name="Ma Y."/>
            <person name="Wu B."/>
            <person name="Wang M."/>
            <person name="Gao L."/>
            <person name="Sun D."/>
            <person name="Zhang P."/>
            <person name="Guo F."/>
            <person name="Wang W."/>
            <person name="Li Y."/>
            <person name="Wang J."/>
            <person name="Varshney R.K."/>
            <person name="Wang J."/>
            <person name="Ling H.Q."/>
            <person name="Wan P."/>
        </authorList>
    </citation>
    <scope>NUCLEOTIDE SEQUENCE</scope>
    <source>
        <strain evidence="3">cv. Jingnong 6</strain>
    </source>
</reference>
<dbReference type="AlphaFoldDB" id="A0A0L9UZX8"/>
<feature type="compositionally biased region" description="Polar residues" evidence="1">
    <location>
        <begin position="96"/>
        <end position="107"/>
    </location>
</feature>
<evidence type="ECO:0000313" key="3">
    <source>
        <dbReference type="Proteomes" id="UP000053144"/>
    </source>
</evidence>
<gene>
    <name evidence="2" type="ORF">LR48_Vigan07g203700</name>
</gene>
<feature type="compositionally biased region" description="Basic and acidic residues" evidence="1">
    <location>
        <begin position="28"/>
        <end position="40"/>
    </location>
</feature>
<organism evidence="2 3">
    <name type="scientific">Phaseolus angularis</name>
    <name type="common">Azuki bean</name>
    <name type="synonym">Vigna angularis</name>
    <dbReference type="NCBI Taxonomy" id="3914"/>
    <lineage>
        <taxon>Eukaryota</taxon>
        <taxon>Viridiplantae</taxon>
        <taxon>Streptophyta</taxon>
        <taxon>Embryophyta</taxon>
        <taxon>Tracheophyta</taxon>
        <taxon>Spermatophyta</taxon>
        <taxon>Magnoliopsida</taxon>
        <taxon>eudicotyledons</taxon>
        <taxon>Gunneridae</taxon>
        <taxon>Pentapetalae</taxon>
        <taxon>rosids</taxon>
        <taxon>fabids</taxon>
        <taxon>Fabales</taxon>
        <taxon>Fabaceae</taxon>
        <taxon>Papilionoideae</taxon>
        <taxon>50 kb inversion clade</taxon>
        <taxon>NPAAA clade</taxon>
        <taxon>indigoferoid/millettioid clade</taxon>
        <taxon>Phaseoleae</taxon>
        <taxon>Vigna</taxon>
    </lineage>
</organism>
<dbReference type="Gramene" id="KOM48333">
    <property type="protein sequence ID" value="KOM48333"/>
    <property type="gene ID" value="LR48_Vigan07g203700"/>
</dbReference>
<dbReference type="Proteomes" id="UP000053144">
    <property type="component" value="Chromosome 7"/>
</dbReference>
<sequence length="117" mass="13487">MAQALGWVVHVDEVFAQTHVRKGSTEFVDERSPKTHEEFSTRLSQVRSEHRSAPTPEDVSIEDNEKKERYLKLHTFIPPSLRPSHDPPRHPPSLSNPHQSSHLQSSRMMKIILMMTV</sequence>
<feature type="region of interest" description="Disordered" evidence="1">
    <location>
        <begin position="24"/>
        <end position="107"/>
    </location>
</feature>
<proteinExistence type="predicted"/>
<protein>
    <submittedName>
        <fullName evidence="2">Uncharacterized protein</fullName>
    </submittedName>
</protein>